<dbReference type="InterPro" id="IPR050327">
    <property type="entry name" value="Proton-linked_MCT"/>
</dbReference>
<reference evidence="6 7" key="1">
    <citation type="submission" date="2018-09" db="EMBL/GenBank/DDBJ databases">
        <title>Marinorhizobium profundi gen. nov., sp. nov., isolated from a deep-sea sediment sample from the New Britain Trench and proposal of Marinorhizobiaceae fam. nov. in the order Rhizobiales of the class Alphaproteobacteria.</title>
        <authorList>
            <person name="Cao J."/>
        </authorList>
    </citation>
    <scope>NUCLEOTIDE SEQUENCE [LARGE SCALE GENOMIC DNA]</scope>
    <source>
        <strain evidence="6 7">WS11</strain>
    </source>
</reference>
<evidence type="ECO:0000256" key="1">
    <source>
        <dbReference type="ARBA" id="ARBA00022692"/>
    </source>
</evidence>
<protein>
    <submittedName>
        <fullName evidence="6">MFS transporter</fullName>
    </submittedName>
</protein>
<feature type="transmembrane region" description="Helical" evidence="4">
    <location>
        <begin position="373"/>
        <end position="394"/>
    </location>
</feature>
<dbReference type="InterPro" id="IPR011701">
    <property type="entry name" value="MFS"/>
</dbReference>
<evidence type="ECO:0000313" key="7">
    <source>
        <dbReference type="Proteomes" id="UP000268192"/>
    </source>
</evidence>
<evidence type="ECO:0000256" key="4">
    <source>
        <dbReference type="SAM" id="Phobius"/>
    </source>
</evidence>
<gene>
    <name evidence="6" type="ORF">D5400_20630</name>
</gene>
<organism evidence="6 7">
    <name type="scientific">Georhizobium profundi</name>
    <dbReference type="NCBI Taxonomy" id="2341112"/>
    <lineage>
        <taxon>Bacteria</taxon>
        <taxon>Pseudomonadati</taxon>
        <taxon>Pseudomonadota</taxon>
        <taxon>Alphaproteobacteria</taxon>
        <taxon>Hyphomicrobiales</taxon>
        <taxon>Rhizobiaceae</taxon>
        <taxon>Georhizobium</taxon>
    </lineage>
</organism>
<feature type="transmembrane region" description="Helical" evidence="4">
    <location>
        <begin position="250"/>
        <end position="274"/>
    </location>
</feature>
<keyword evidence="1 4" id="KW-0812">Transmembrane</keyword>
<evidence type="ECO:0000256" key="3">
    <source>
        <dbReference type="ARBA" id="ARBA00023136"/>
    </source>
</evidence>
<dbReference type="PANTHER" id="PTHR11360">
    <property type="entry name" value="MONOCARBOXYLATE TRANSPORTER"/>
    <property type="match status" value="1"/>
</dbReference>
<keyword evidence="3 4" id="KW-0472">Membrane</keyword>
<dbReference type="PANTHER" id="PTHR11360:SF308">
    <property type="entry name" value="BLL3089 PROTEIN"/>
    <property type="match status" value="1"/>
</dbReference>
<feature type="domain" description="Major facilitator superfamily (MFS) profile" evidence="5">
    <location>
        <begin position="13"/>
        <end position="399"/>
    </location>
</feature>
<dbReference type="PROSITE" id="PS50850">
    <property type="entry name" value="MFS"/>
    <property type="match status" value="1"/>
</dbReference>
<dbReference type="GO" id="GO:0022857">
    <property type="term" value="F:transmembrane transporter activity"/>
    <property type="evidence" value="ECO:0007669"/>
    <property type="project" value="InterPro"/>
</dbReference>
<proteinExistence type="predicted"/>
<sequence length="415" mass="45067">MPFLQFIAENMRWLGGAFLLTFFSSFGQTFFISLSSSGIRSEYDLSHGEFGGIYMLATFASALTLPLIGKTVDRYSAAAVASVNIPLLACASIAMAYSNSIVALIIVIYALRLLGQGMMTHNALTAIGRWYAAQRGRAMSLTVIGHQAGEAVLPILFVAATAWVGWRSTWLMAAALLLLVGLPVIVSLMRIERQPRSSDGVVKRGAERHWTRGEVLRDPIFWLTCLGVLAPGFIGTTIFFHQVYLVELRGWSLTVFAGYFVAMSAMTVTFSLISGQLIDRFTAIRLLPIFLIPLGASCFVLASWDAQMSGLIFMLLLGVSYGFSSTLMGAVWPEMYGTRHLGAVRSVVIAILVFATSAGPGLTGYLIDIGVAYPTQIAVMGGYCFVASALLFVVSRHIIARNRAQAVTWDDLPVR</sequence>
<dbReference type="EMBL" id="CP032509">
    <property type="protein sequence ID" value="AZN73374.1"/>
    <property type="molecule type" value="Genomic_DNA"/>
</dbReference>
<dbReference type="InterPro" id="IPR020846">
    <property type="entry name" value="MFS_dom"/>
</dbReference>
<accession>A0A3S9B946</accession>
<dbReference type="Pfam" id="PF07690">
    <property type="entry name" value="MFS_1"/>
    <property type="match status" value="1"/>
</dbReference>
<evidence type="ECO:0000313" key="6">
    <source>
        <dbReference type="EMBL" id="AZN73374.1"/>
    </source>
</evidence>
<dbReference type="InterPro" id="IPR036259">
    <property type="entry name" value="MFS_trans_sf"/>
</dbReference>
<dbReference type="RefSeq" id="WP_126012238.1">
    <property type="nucleotide sequence ID" value="NZ_CP032509.1"/>
</dbReference>
<feature type="transmembrane region" description="Helical" evidence="4">
    <location>
        <begin position="170"/>
        <end position="189"/>
    </location>
</feature>
<name>A0A3S9B946_9HYPH</name>
<keyword evidence="2 4" id="KW-1133">Transmembrane helix</keyword>
<evidence type="ECO:0000259" key="5">
    <source>
        <dbReference type="PROSITE" id="PS50850"/>
    </source>
</evidence>
<dbReference type="KEGG" id="abaw:D5400_20630"/>
<dbReference type="SUPFAM" id="SSF103473">
    <property type="entry name" value="MFS general substrate transporter"/>
    <property type="match status" value="1"/>
</dbReference>
<dbReference type="OrthoDB" id="1404228at2"/>
<feature type="transmembrane region" description="Helical" evidence="4">
    <location>
        <begin position="75"/>
        <end position="95"/>
    </location>
</feature>
<feature type="transmembrane region" description="Helical" evidence="4">
    <location>
        <begin position="310"/>
        <end position="332"/>
    </location>
</feature>
<feature type="transmembrane region" description="Helical" evidence="4">
    <location>
        <begin position="51"/>
        <end position="68"/>
    </location>
</feature>
<dbReference type="AlphaFoldDB" id="A0A3S9B946"/>
<dbReference type="Gene3D" id="1.20.1250.20">
    <property type="entry name" value="MFS general substrate transporter like domains"/>
    <property type="match status" value="2"/>
</dbReference>
<dbReference type="Proteomes" id="UP000268192">
    <property type="component" value="Chromosome"/>
</dbReference>
<feature type="transmembrane region" description="Helical" evidence="4">
    <location>
        <begin position="141"/>
        <end position="164"/>
    </location>
</feature>
<keyword evidence="7" id="KW-1185">Reference proteome</keyword>
<feature type="transmembrane region" description="Helical" evidence="4">
    <location>
        <begin position="220"/>
        <end position="244"/>
    </location>
</feature>
<feature type="transmembrane region" description="Helical" evidence="4">
    <location>
        <begin position="344"/>
        <end position="367"/>
    </location>
</feature>
<feature type="transmembrane region" description="Helical" evidence="4">
    <location>
        <begin position="101"/>
        <end position="120"/>
    </location>
</feature>
<feature type="transmembrane region" description="Helical" evidence="4">
    <location>
        <begin position="286"/>
        <end position="304"/>
    </location>
</feature>
<evidence type="ECO:0000256" key="2">
    <source>
        <dbReference type="ARBA" id="ARBA00022989"/>
    </source>
</evidence>